<keyword evidence="1" id="KW-0812">Transmembrane</keyword>
<protein>
    <submittedName>
        <fullName evidence="2">Uncharacterized protein</fullName>
    </submittedName>
</protein>
<comment type="caution">
    <text evidence="2">The sequence shown here is derived from an EMBL/GenBank/DDBJ whole genome shotgun (WGS) entry which is preliminary data.</text>
</comment>
<dbReference type="EMBL" id="BPVZ01000046">
    <property type="protein sequence ID" value="GKV16687.1"/>
    <property type="molecule type" value="Genomic_DNA"/>
</dbReference>
<dbReference type="AlphaFoldDB" id="A0AAV5JZ89"/>
<evidence type="ECO:0000313" key="2">
    <source>
        <dbReference type="EMBL" id="GKV16687.1"/>
    </source>
</evidence>
<name>A0AAV5JZ89_9ROSI</name>
<accession>A0AAV5JZ89</accession>
<reference evidence="2 3" key="1">
    <citation type="journal article" date="2021" name="Commun. Biol.">
        <title>The genome of Shorea leprosula (Dipterocarpaceae) highlights the ecological relevance of drought in aseasonal tropical rainforests.</title>
        <authorList>
            <person name="Ng K.K.S."/>
            <person name="Kobayashi M.J."/>
            <person name="Fawcett J.A."/>
            <person name="Hatakeyama M."/>
            <person name="Paape T."/>
            <person name="Ng C.H."/>
            <person name="Ang C.C."/>
            <person name="Tnah L.H."/>
            <person name="Lee C.T."/>
            <person name="Nishiyama T."/>
            <person name="Sese J."/>
            <person name="O'Brien M.J."/>
            <person name="Copetti D."/>
            <person name="Mohd Noor M.I."/>
            <person name="Ong R.C."/>
            <person name="Putra M."/>
            <person name="Sireger I.Z."/>
            <person name="Indrioko S."/>
            <person name="Kosugi Y."/>
            <person name="Izuno A."/>
            <person name="Isagi Y."/>
            <person name="Lee S.L."/>
            <person name="Shimizu K.K."/>
        </authorList>
    </citation>
    <scope>NUCLEOTIDE SEQUENCE [LARGE SCALE GENOMIC DNA]</scope>
    <source>
        <strain evidence="2">214</strain>
    </source>
</reference>
<keyword evidence="3" id="KW-1185">Reference proteome</keyword>
<feature type="transmembrane region" description="Helical" evidence="1">
    <location>
        <begin position="13"/>
        <end position="31"/>
    </location>
</feature>
<keyword evidence="1" id="KW-0472">Membrane</keyword>
<evidence type="ECO:0000313" key="3">
    <source>
        <dbReference type="Proteomes" id="UP001054252"/>
    </source>
</evidence>
<sequence length="40" mass="4582">MTSTKFLLNLNDVYHALIIIQALICLLYVVFNSNLLNKTI</sequence>
<dbReference type="Proteomes" id="UP001054252">
    <property type="component" value="Unassembled WGS sequence"/>
</dbReference>
<proteinExistence type="predicted"/>
<evidence type="ECO:0000256" key="1">
    <source>
        <dbReference type="SAM" id="Phobius"/>
    </source>
</evidence>
<organism evidence="2 3">
    <name type="scientific">Rubroshorea leprosula</name>
    <dbReference type="NCBI Taxonomy" id="152421"/>
    <lineage>
        <taxon>Eukaryota</taxon>
        <taxon>Viridiplantae</taxon>
        <taxon>Streptophyta</taxon>
        <taxon>Embryophyta</taxon>
        <taxon>Tracheophyta</taxon>
        <taxon>Spermatophyta</taxon>
        <taxon>Magnoliopsida</taxon>
        <taxon>eudicotyledons</taxon>
        <taxon>Gunneridae</taxon>
        <taxon>Pentapetalae</taxon>
        <taxon>rosids</taxon>
        <taxon>malvids</taxon>
        <taxon>Malvales</taxon>
        <taxon>Dipterocarpaceae</taxon>
        <taxon>Rubroshorea</taxon>
    </lineage>
</organism>
<gene>
    <name evidence="2" type="ORF">SLEP1_g27295</name>
</gene>
<keyword evidence="1" id="KW-1133">Transmembrane helix</keyword>